<protein>
    <recommendedName>
        <fullName evidence="3">Twitching motility protein PilT</fullName>
    </recommendedName>
</protein>
<dbReference type="KEGG" id="cia:BEN51_08580"/>
<dbReference type="OrthoDB" id="1953676at2"/>
<gene>
    <name evidence="1" type="ORF">BEN51_08580</name>
</gene>
<dbReference type="RefSeq" id="WP_119865668.1">
    <property type="nucleotide sequence ID" value="NZ_CP016786.1"/>
</dbReference>
<organism evidence="1 2">
    <name type="scientific">Clostridium isatidis</name>
    <dbReference type="NCBI Taxonomy" id="182773"/>
    <lineage>
        <taxon>Bacteria</taxon>
        <taxon>Bacillati</taxon>
        <taxon>Bacillota</taxon>
        <taxon>Clostridia</taxon>
        <taxon>Eubacteriales</taxon>
        <taxon>Clostridiaceae</taxon>
        <taxon>Clostridium</taxon>
    </lineage>
</organism>
<sequence>MIQVFCASKGDGKTKRLIKLANERLYQSKGDSVYIDNMSKNMMHLKMNIRFINTGELGIEDIDSFYGLLCGIISQNYDVENIYIDNLSEIVNLRISESMELFKRLKEFSQKFKVNLFINIDCNTGERLPDFIKEYVA</sequence>
<evidence type="ECO:0000313" key="2">
    <source>
        <dbReference type="Proteomes" id="UP000264883"/>
    </source>
</evidence>
<keyword evidence="2" id="KW-1185">Reference proteome</keyword>
<dbReference type="EMBL" id="CP016786">
    <property type="protein sequence ID" value="ASW43534.1"/>
    <property type="molecule type" value="Genomic_DNA"/>
</dbReference>
<accession>A0A343JDC6</accession>
<reference evidence="1 2" key="1">
    <citation type="submission" date="2016-08" db="EMBL/GenBank/DDBJ databases">
        <title>Complete Genome Sequence Of The Indigo Reducing Clostridium isatidis DSM15098.</title>
        <authorList>
            <person name="Little G.T."/>
            <person name="Minton N.P."/>
        </authorList>
    </citation>
    <scope>NUCLEOTIDE SEQUENCE [LARGE SCALE GENOMIC DNA]</scope>
    <source>
        <strain evidence="1 2">DSM 15098</strain>
    </source>
</reference>
<name>A0A343JDC6_9CLOT</name>
<evidence type="ECO:0008006" key="3">
    <source>
        <dbReference type="Google" id="ProtNLM"/>
    </source>
</evidence>
<dbReference type="Proteomes" id="UP000264883">
    <property type="component" value="Chromosome"/>
</dbReference>
<dbReference type="AlphaFoldDB" id="A0A343JDC6"/>
<evidence type="ECO:0000313" key="1">
    <source>
        <dbReference type="EMBL" id="ASW43534.1"/>
    </source>
</evidence>
<proteinExistence type="predicted"/>